<feature type="region of interest" description="Disordered" evidence="4">
    <location>
        <begin position="300"/>
        <end position="320"/>
    </location>
</feature>
<evidence type="ECO:0000256" key="2">
    <source>
        <dbReference type="ARBA" id="ARBA00022664"/>
    </source>
</evidence>
<dbReference type="PANTHER" id="PTHR15245:SF20">
    <property type="entry name" value="SYMPLEKIN"/>
    <property type="match status" value="1"/>
</dbReference>
<evidence type="ECO:0000256" key="1">
    <source>
        <dbReference type="ARBA" id="ARBA00004123"/>
    </source>
</evidence>
<dbReference type="InterPro" id="IPR011989">
    <property type="entry name" value="ARM-like"/>
</dbReference>
<keyword evidence="2" id="KW-0507">mRNA processing</keyword>
<dbReference type="AlphaFoldDB" id="A0A6A7ACJ0"/>
<feature type="region of interest" description="Disordered" evidence="4">
    <location>
        <begin position="411"/>
        <end position="431"/>
    </location>
</feature>
<reference evidence="6" key="1">
    <citation type="journal article" date="2020" name="Stud. Mycol.">
        <title>101 Dothideomycetes genomes: a test case for predicting lifestyles and emergence of pathogens.</title>
        <authorList>
            <person name="Haridas S."/>
            <person name="Albert R."/>
            <person name="Binder M."/>
            <person name="Bloem J."/>
            <person name="Labutti K."/>
            <person name="Salamov A."/>
            <person name="Andreopoulos B."/>
            <person name="Baker S."/>
            <person name="Barry K."/>
            <person name="Bills G."/>
            <person name="Bluhm B."/>
            <person name="Cannon C."/>
            <person name="Castanera R."/>
            <person name="Culley D."/>
            <person name="Daum C."/>
            <person name="Ezra D."/>
            <person name="Gonzalez J."/>
            <person name="Henrissat B."/>
            <person name="Kuo A."/>
            <person name="Liang C."/>
            <person name="Lipzen A."/>
            <person name="Lutzoni F."/>
            <person name="Magnuson J."/>
            <person name="Mondo S."/>
            <person name="Nolan M."/>
            <person name="Ohm R."/>
            <person name="Pangilinan J."/>
            <person name="Park H.-J."/>
            <person name="Ramirez L."/>
            <person name="Alfaro M."/>
            <person name="Sun H."/>
            <person name="Tritt A."/>
            <person name="Yoshinaga Y."/>
            <person name="Zwiers L.-H."/>
            <person name="Turgeon B."/>
            <person name="Goodwin S."/>
            <person name="Spatafora J."/>
            <person name="Crous P."/>
            <person name="Grigoriev I."/>
        </authorList>
    </citation>
    <scope>NUCLEOTIDE SEQUENCE</scope>
    <source>
        <strain evidence="6">CBS 113818</strain>
    </source>
</reference>
<dbReference type="PANTHER" id="PTHR15245">
    <property type="entry name" value="SYMPLEKIN-RELATED"/>
    <property type="match status" value="1"/>
</dbReference>
<proteinExistence type="predicted"/>
<feature type="region of interest" description="Disordered" evidence="4">
    <location>
        <begin position="718"/>
        <end position="750"/>
    </location>
</feature>
<evidence type="ECO:0000313" key="6">
    <source>
        <dbReference type="EMBL" id="KAF2831030.1"/>
    </source>
</evidence>
<dbReference type="Proteomes" id="UP000799424">
    <property type="component" value="Unassembled WGS sequence"/>
</dbReference>
<dbReference type="EMBL" id="MU006218">
    <property type="protein sequence ID" value="KAF2831030.1"/>
    <property type="molecule type" value="Genomic_DNA"/>
</dbReference>
<dbReference type="Gene3D" id="1.25.10.10">
    <property type="entry name" value="Leucine-rich Repeat Variant"/>
    <property type="match status" value="1"/>
</dbReference>
<evidence type="ECO:0000313" key="7">
    <source>
        <dbReference type="Proteomes" id="UP000799424"/>
    </source>
</evidence>
<accession>A0A6A7ACJ0</accession>
<evidence type="ECO:0000259" key="5">
    <source>
        <dbReference type="Pfam" id="PF11935"/>
    </source>
</evidence>
<protein>
    <recommendedName>
        <fullName evidence="5">Symplekin/Pta1 N-terminal domain-containing protein</fullName>
    </recommendedName>
</protein>
<keyword evidence="7" id="KW-1185">Reference proteome</keyword>
<organism evidence="6 7">
    <name type="scientific">Ophiobolus disseminans</name>
    <dbReference type="NCBI Taxonomy" id="1469910"/>
    <lineage>
        <taxon>Eukaryota</taxon>
        <taxon>Fungi</taxon>
        <taxon>Dikarya</taxon>
        <taxon>Ascomycota</taxon>
        <taxon>Pezizomycotina</taxon>
        <taxon>Dothideomycetes</taxon>
        <taxon>Pleosporomycetidae</taxon>
        <taxon>Pleosporales</taxon>
        <taxon>Pleosporineae</taxon>
        <taxon>Phaeosphaeriaceae</taxon>
        <taxon>Ophiobolus</taxon>
    </lineage>
</organism>
<gene>
    <name evidence="6" type="ORF">CC86DRAFT_463032</name>
</gene>
<dbReference type="InterPro" id="IPR032460">
    <property type="entry name" value="Symplekin/Pta1_N"/>
</dbReference>
<feature type="compositionally biased region" description="Acidic residues" evidence="4">
    <location>
        <begin position="419"/>
        <end position="431"/>
    </location>
</feature>
<dbReference type="OrthoDB" id="331600at2759"/>
<sequence length="750" mass="83468">MNAQTLQQLESARSLALGDGSYYPTIIPGVLPIIEYSPENQSIELQRWGADFIAEAFASPTWPPDAKENVASSVLPTLKGFLEYVEDKSVIKSVVQAAASVYPLVYRHTISHPHDARDWEIMSAIKANILRRMDTAAPGIRICCIKFLQRVVLVQTPGIVDPRRPDHSDISLALVSRDHPIIPYASLEAEGHGLLDRLLDIIHGDHSDGLVITATLNSLGMLIHRRPIAANKILSSLFKFNPLKLGNAPMTSKNKVVIKSIERTTRALMMNIMKRNPENQINGRIQQYLEHMHRGRVELFDESSRKRPAPAEPTDGLDQAKRQRVAAQAPISAPTVHPLPPGPVSWRQLYTLDPNGSTVNFDVQAFKDPEQLLRILVPVLQSVDAQKLDHAINIVRSRYLSLSHAAKQAAAQSATGPAAEDEEEYEPDFEPEDAEQIVNRLDGLPATDHPYQSGPPTALAPYKLPEAPPLSEQEVQKYGDQTVYRAFGMLSSVDENQKTKITKSGFNRLAATDYGRDAWITILSRLATRANAGLDDPDEGIKDEYAVKRAKGSLSISEAVRDGLYDYIIHDWKRRIDVAISWLNEEWYNDQILAQSSKSTKNGVNGHTSSDTTGNYQRCALRMFDGILGFVEHTDKILLRFLSEIPALDHEILSRLKTMAKDPERIDLACTSLQYLYMFRPPVRTMVVDTLADMWQENDRAKPSAGKLLRKWRPEVLGEERSTTPAVKSEGDGQLAKESANGALEVKAAS</sequence>
<evidence type="ECO:0000256" key="4">
    <source>
        <dbReference type="SAM" id="MobiDB-lite"/>
    </source>
</evidence>
<dbReference type="Pfam" id="PF11935">
    <property type="entry name" value="SYMPK_PTA1_N"/>
    <property type="match status" value="1"/>
</dbReference>
<dbReference type="InterPro" id="IPR016024">
    <property type="entry name" value="ARM-type_fold"/>
</dbReference>
<dbReference type="GO" id="GO:0005847">
    <property type="term" value="C:mRNA cleavage and polyadenylation specificity factor complex"/>
    <property type="evidence" value="ECO:0007669"/>
    <property type="project" value="TreeGrafter"/>
</dbReference>
<feature type="domain" description="Symplekin/Pta1 N-terminal" evidence="5">
    <location>
        <begin position="87"/>
        <end position="306"/>
    </location>
</feature>
<name>A0A6A7ACJ0_9PLEO</name>
<dbReference type="InterPro" id="IPR021850">
    <property type="entry name" value="Symplekin/Pta1"/>
</dbReference>
<evidence type="ECO:0000256" key="3">
    <source>
        <dbReference type="ARBA" id="ARBA00023242"/>
    </source>
</evidence>
<keyword evidence="3" id="KW-0539">Nucleus</keyword>
<dbReference type="GO" id="GO:0006397">
    <property type="term" value="P:mRNA processing"/>
    <property type="evidence" value="ECO:0007669"/>
    <property type="project" value="UniProtKB-KW"/>
</dbReference>
<dbReference type="SUPFAM" id="SSF48371">
    <property type="entry name" value="ARM repeat"/>
    <property type="match status" value="1"/>
</dbReference>
<comment type="subcellular location">
    <subcellularLocation>
        <location evidence="1">Nucleus</location>
    </subcellularLocation>
</comment>